<dbReference type="PROSITE" id="PS00839">
    <property type="entry name" value="SUMT_1"/>
    <property type="match status" value="1"/>
</dbReference>
<accession>A0A7W9AWT2</accession>
<comment type="pathway">
    <text evidence="8">Porphyrin-containing compound metabolism; siroheme biosynthesis; precorrin-2 from uroporphyrinogen III: step 1/1.</text>
</comment>
<evidence type="ECO:0000256" key="8">
    <source>
        <dbReference type="ARBA" id="ARBA00025705"/>
    </source>
</evidence>
<keyword evidence="4 10" id="KW-0489">Methyltransferase</keyword>
<dbReference type="GO" id="GO:0009236">
    <property type="term" value="P:cobalamin biosynthetic process"/>
    <property type="evidence" value="ECO:0007669"/>
    <property type="project" value="UniProtKB-KW"/>
</dbReference>
<evidence type="ECO:0000259" key="11">
    <source>
        <dbReference type="Pfam" id="PF00590"/>
    </source>
</evidence>
<gene>
    <name evidence="12" type="ORF">FHS76_001536</name>
</gene>
<comment type="caution">
    <text evidence="12">The sequence shown here is derived from an EMBL/GenBank/DDBJ whole genome shotgun (WGS) entry which is preliminary data.</text>
</comment>
<dbReference type="InterPro" id="IPR014776">
    <property type="entry name" value="4pyrrole_Mease_sub2"/>
</dbReference>
<dbReference type="CDD" id="cd11642">
    <property type="entry name" value="SUMT"/>
    <property type="match status" value="1"/>
</dbReference>
<evidence type="ECO:0000256" key="6">
    <source>
        <dbReference type="ARBA" id="ARBA00022691"/>
    </source>
</evidence>
<protein>
    <recommendedName>
        <fullName evidence="2">uroporphyrinogen-III C-methyltransferase</fullName>
        <ecNumber evidence="2">2.1.1.107</ecNumber>
    </recommendedName>
</protein>
<dbReference type="InterPro" id="IPR006366">
    <property type="entry name" value="CobA/CysG_C"/>
</dbReference>
<dbReference type="Gene3D" id="3.30.950.10">
    <property type="entry name" value="Methyltransferase, Cobalt-precorrin-4 Transmethylase, Domain 2"/>
    <property type="match status" value="1"/>
</dbReference>
<evidence type="ECO:0000256" key="4">
    <source>
        <dbReference type="ARBA" id="ARBA00022603"/>
    </source>
</evidence>
<comment type="similarity">
    <text evidence="1 10">Belongs to the precorrin methyltransferase family.</text>
</comment>
<proteinExistence type="inferred from homology"/>
<keyword evidence="7" id="KW-0627">Porphyrin biosynthesis</keyword>
<dbReference type="FunFam" id="3.30.950.10:FF:000001">
    <property type="entry name" value="Siroheme synthase"/>
    <property type="match status" value="1"/>
</dbReference>
<organism evidence="12 13">
    <name type="scientific">Brucella daejeonensis</name>
    <dbReference type="NCBI Taxonomy" id="659015"/>
    <lineage>
        <taxon>Bacteria</taxon>
        <taxon>Pseudomonadati</taxon>
        <taxon>Pseudomonadota</taxon>
        <taxon>Alphaproteobacteria</taxon>
        <taxon>Hyphomicrobiales</taxon>
        <taxon>Brucellaceae</taxon>
        <taxon>Brucella/Ochrobactrum group</taxon>
        <taxon>Brucella</taxon>
    </lineage>
</organism>
<dbReference type="NCBIfam" id="TIGR01469">
    <property type="entry name" value="cobA_cysG_Cterm"/>
    <property type="match status" value="1"/>
</dbReference>
<evidence type="ECO:0000256" key="5">
    <source>
        <dbReference type="ARBA" id="ARBA00022679"/>
    </source>
</evidence>
<evidence type="ECO:0000256" key="9">
    <source>
        <dbReference type="ARBA" id="ARBA00060548"/>
    </source>
</evidence>
<reference evidence="12 13" key="1">
    <citation type="submission" date="2020-08" db="EMBL/GenBank/DDBJ databases">
        <title>Genomic Encyclopedia of Type Strains, Phase IV (KMG-IV): sequencing the most valuable type-strain genomes for metagenomic binning, comparative biology and taxonomic classification.</title>
        <authorList>
            <person name="Goeker M."/>
        </authorList>
    </citation>
    <scope>NUCLEOTIDE SEQUENCE [LARGE SCALE GENOMIC DNA]</scope>
    <source>
        <strain evidence="12 13">DSM 26944</strain>
    </source>
</reference>
<dbReference type="GO" id="GO:0004851">
    <property type="term" value="F:uroporphyrin-III C-methyltransferase activity"/>
    <property type="evidence" value="ECO:0007669"/>
    <property type="project" value="UniProtKB-EC"/>
</dbReference>
<evidence type="ECO:0000256" key="1">
    <source>
        <dbReference type="ARBA" id="ARBA00005879"/>
    </source>
</evidence>
<dbReference type="NCBIfam" id="NF004790">
    <property type="entry name" value="PRK06136.1"/>
    <property type="match status" value="1"/>
</dbReference>
<dbReference type="PANTHER" id="PTHR45790">
    <property type="entry name" value="SIROHEME SYNTHASE-RELATED"/>
    <property type="match status" value="1"/>
</dbReference>
<dbReference type="InterPro" id="IPR035996">
    <property type="entry name" value="4pyrrol_Methylase_sf"/>
</dbReference>
<dbReference type="Proteomes" id="UP000555546">
    <property type="component" value="Unassembled WGS sequence"/>
</dbReference>
<dbReference type="Gene3D" id="3.40.1010.10">
    <property type="entry name" value="Cobalt-precorrin-4 Transmethylase, Domain 1"/>
    <property type="match status" value="1"/>
</dbReference>
<dbReference type="InterPro" id="IPR000878">
    <property type="entry name" value="4pyrrol_Mease"/>
</dbReference>
<dbReference type="AlphaFoldDB" id="A0A7W9AWT2"/>
<dbReference type="InterPro" id="IPR003043">
    <property type="entry name" value="Uropor_MeTrfase_CS"/>
</dbReference>
<dbReference type="RefSeq" id="WP_183650246.1">
    <property type="nucleotide sequence ID" value="NZ_JACIJG010000005.1"/>
</dbReference>
<keyword evidence="3" id="KW-0169">Cobalamin biosynthesis</keyword>
<dbReference type="Pfam" id="PF00590">
    <property type="entry name" value="TP_methylase"/>
    <property type="match status" value="1"/>
</dbReference>
<evidence type="ECO:0000256" key="2">
    <source>
        <dbReference type="ARBA" id="ARBA00012162"/>
    </source>
</evidence>
<dbReference type="EMBL" id="JACIJG010000005">
    <property type="protein sequence ID" value="MBB5701674.1"/>
    <property type="molecule type" value="Genomic_DNA"/>
</dbReference>
<dbReference type="InterPro" id="IPR050161">
    <property type="entry name" value="Siro_Cobalamin_biosynth"/>
</dbReference>
<evidence type="ECO:0000313" key="13">
    <source>
        <dbReference type="Proteomes" id="UP000555546"/>
    </source>
</evidence>
<name>A0A7W9AWT2_9HYPH</name>
<dbReference type="GO" id="GO:0019354">
    <property type="term" value="P:siroheme biosynthetic process"/>
    <property type="evidence" value="ECO:0007669"/>
    <property type="project" value="UniProtKB-UniPathway"/>
</dbReference>
<keyword evidence="13" id="KW-1185">Reference proteome</keyword>
<dbReference type="SUPFAM" id="SSF53790">
    <property type="entry name" value="Tetrapyrrole methylase"/>
    <property type="match status" value="1"/>
</dbReference>
<keyword evidence="5 10" id="KW-0808">Transferase</keyword>
<dbReference type="UniPathway" id="UPA00262">
    <property type="reaction ID" value="UER00211"/>
</dbReference>
<keyword evidence="6" id="KW-0949">S-adenosyl-L-methionine</keyword>
<evidence type="ECO:0000313" key="12">
    <source>
        <dbReference type="EMBL" id="MBB5701674.1"/>
    </source>
</evidence>
<sequence>MSKAEDAAACVIAKSRVVLPAMEPGHVWLVGAGPGDPGLLTLHAVNALQQADVIVYDALVDDACLSLRNADAVLEYAGKRGGKPSAKQRDISLRLVELAKQGRKVLRLKGGDPFVFGRGAEEALTLVEHGVPFRIVPGVTAGIGGLAYAGIAATHRDINQSVTFLTGHDASGSMPDGIDWAGIARSSPVIVMYMAMKHIDLIAARLIEAGRAPDEPVAFVCNASLPNQTVLETTLSRAASDVAAAGLNPPAIVVVGEVVRLRAGLDWMGAMAGKILTSNPLGRRINDTGVQKA</sequence>
<dbReference type="GO" id="GO:0032259">
    <property type="term" value="P:methylation"/>
    <property type="evidence" value="ECO:0007669"/>
    <property type="project" value="UniProtKB-KW"/>
</dbReference>
<dbReference type="InterPro" id="IPR014777">
    <property type="entry name" value="4pyrrole_Mease_sub1"/>
</dbReference>
<dbReference type="EC" id="2.1.1.107" evidence="2"/>
<dbReference type="PANTHER" id="PTHR45790:SF3">
    <property type="entry name" value="S-ADENOSYL-L-METHIONINE-DEPENDENT UROPORPHYRINOGEN III METHYLTRANSFERASE, CHLOROPLASTIC"/>
    <property type="match status" value="1"/>
</dbReference>
<evidence type="ECO:0000256" key="10">
    <source>
        <dbReference type="RuleBase" id="RU003960"/>
    </source>
</evidence>
<comment type="pathway">
    <text evidence="9">Cofactor biosynthesis; adenosylcobalamin biosynthesis; precorrin-2 from uroporphyrinogen III: step 1/1.</text>
</comment>
<evidence type="ECO:0000256" key="3">
    <source>
        <dbReference type="ARBA" id="ARBA00022573"/>
    </source>
</evidence>
<dbReference type="PROSITE" id="PS00840">
    <property type="entry name" value="SUMT_2"/>
    <property type="match status" value="1"/>
</dbReference>
<dbReference type="FunFam" id="3.40.1010.10:FF:000001">
    <property type="entry name" value="Siroheme synthase"/>
    <property type="match status" value="1"/>
</dbReference>
<evidence type="ECO:0000256" key="7">
    <source>
        <dbReference type="ARBA" id="ARBA00023244"/>
    </source>
</evidence>
<feature type="domain" description="Tetrapyrrole methylase" evidence="11">
    <location>
        <begin position="27"/>
        <end position="238"/>
    </location>
</feature>